<proteinExistence type="inferred from homology"/>
<dbReference type="CDD" id="cd02440">
    <property type="entry name" value="AdoMet_MTases"/>
    <property type="match status" value="1"/>
</dbReference>
<dbReference type="GO" id="GO:0008168">
    <property type="term" value="F:methyltransferase activity"/>
    <property type="evidence" value="ECO:0007669"/>
    <property type="project" value="UniProtKB-KW"/>
</dbReference>
<dbReference type="PANTHER" id="PTHR14614">
    <property type="entry name" value="HEPATOCELLULAR CARCINOMA-ASSOCIATED ANTIGEN"/>
    <property type="match status" value="1"/>
</dbReference>
<evidence type="ECO:0000256" key="10">
    <source>
        <dbReference type="ARBA" id="ARBA00053111"/>
    </source>
</evidence>
<dbReference type="GO" id="GO:0032991">
    <property type="term" value="C:protein-containing complex"/>
    <property type="evidence" value="ECO:0007669"/>
    <property type="project" value="TreeGrafter"/>
</dbReference>
<reference evidence="12" key="2">
    <citation type="submission" date="2025-08" db="UniProtKB">
        <authorList>
            <consortium name="Ensembl"/>
        </authorList>
    </citation>
    <scope>IDENTIFICATION</scope>
</reference>
<dbReference type="GeneTree" id="ENSGT00940000157249"/>
<dbReference type="Pfam" id="PF10294">
    <property type="entry name" value="Methyltransf_16"/>
    <property type="match status" value="1"/>
</dbReference>
<dbReference type="Ensembl" id="ENSBGRT00000013789.1">
    <property type="protein sequence ID" value="ENSBGRP00000011957.1"/>
    <property type="gene ID" value="ENSBGRG00000007457.1"/>
</dbReference>
<evidence type="ECO:0000256" key="11">
    <source>
        <dbReference type="SAM" id="MobiDB-lite"/>
    </source>
</evidence>
<reference evidence="12" key="1">
    <citation type="submission" date="2019-05" db="EMBL/GenBank/DDBJ databases">
        <authorList>
            <person name="Zhang S."/>
            <person name="Liu J."/>
        </authorList>
    </citation>
    <scope>NUCLEOTIDE SEQUENCE [LARGE SCALE GENOMIC DNA]</scope>
</reference>
<evidence type="ECO:0000256" key="1">
    <source>
        <dbReference type="ARBA" id="ARBA00004496"/>
    </source>
</evidence>
<comment type="similarity">
    <text evidence="6">Belongs to the methyltransferase superfamily. METTL21 family.</text>
</comment>
<dbReference type="GO" id="GO:0005829">
    <property type="term" value="C:cytosol"/>
    <property type="evidence" value="ECO:0007669"/>
    <property type="project" value="TreeGrafter"/>
</dbReference>
<keyword evidence="2" id="KW-0963">Cytoplasm</keyword>
<organism evidence="12 13">
    <name type="scientific">Bos mutus grunniens</name>
    <name type="common">Wild yak</name>
    <name type="synonym">Bos grunniens</name>
    <dbReference type="NCBI Taxonomy" id="30521"/>
    <lineage>
        <taxon>Eukaryota</taxon>
        <taxon>Metazoa</taxon>
        <taxon>Chordata</taxon>
        <taxon>Craniata</taxon>
        <taxon>Vertebrata</taxon>
        <taxon>Euteleostomi</taxon>
        <taxon>Mammalia</taxon>
        <taxon>Eutheria</taxon>
        <taxon>Laurasiatheria</taxon>
        <taxon>Artiodactyla</taxon>
        <taxon>Ruminantia</taxon>
        <taxon>Pecora</taxon>
        <taxon>Bovidae</taxon>
        <taxon>Bovinae</taxon>
        <taxon>Bos</taxon>
    </lineage>
</organism>
<evidence type="ECO:0000256" key="2">
    <source>
        <dbReference type="ARBA" id="ARBA00022490"/>
    </source>
</evidence>
<feature type="region of interest" description="Disordered" evidence="11">
    <location>
        <begin position="89"/>
        <end position="154"/>
    </location>
</feature>
<keyword evidence="3" id="KW-0489">Methyltransferase</keyword>
<keyword evidence="5" id="KW-0949">S-adenosyl-L-methionine</keyword>
<evidence type="ECO:0000256" key="6">
    <source>
        <dbReference type="ARBA" id="ARBA00038029"/>
    </source>
</evidence>
<keyword evidence="13" id="KW-1185">Reference proteome</keyword>
<dbReference type="FunFam" id="3.40.50.150:FF:000137">
    <property type="entry name" value="protein N-lysine methyltransferase METTL21A"/>
    <property type="match status" value="1"/>
</dbReference>
<evidence type="ECO:0000313" key="12">
    <source>
        <dbReference type="Ensembl" id="ENSBGRP00000011957.1"/>
    </source>
</evidence>
<gene>
    <name evidence="12" type="primary">METTL21A</name>
</gene>
<evidence type="ECO:0000256" key="8">
    <source>
        <dbReference type="ARBA" id="ARBA00041632"/>
    </source>
</evidence>
<feature type="region of interest" description="Disordered" evidence="11">
    <location>
        <begin position="38"/>
        <end position="68"/>
    </location>
</feature>
<sequence length="384" mass="42478">MPFKFRIESAQFKFRIESAQFKFRIESAVVVIKRPDLESVDPPRAPPSVARETDLRTHTAGTPPRPRLRPAILALGPHTAPAAPRRWRSGIACSGKAGDRKRVAQRRPPAPARPRPPPPGPAVYPLSGPLKPVISVGDLGGGESDARATRGRLRSPWREQRVGGGEMALVPYTETAEMGLQRFHKPLATFSFANHTIQIRQDWKQLGVAAVVWDAAVVLATYLEMGTVELRGCSAVELGAGTGLVGIVAALLGAHVTITDRKVALEFLKSNVQANLPPHIQPKAVVKELTWGQNLGSFSPGEFDLILGADIIYLEETFTDLLQTLEHLCSNHSVVLLACRIRYERDYNFLAMLERQFTVSKVHYDSEKDVHIYKAQRRCLREDL</sequence>
<dbReference type="Proteomes" id="UP000694520">
    <property type="component" value="Chromosome 2"/>
</dbReference>
<feature type="compositionally biased region" description="Pro residues" evidence="11">
    <location>
        <begin position="108"/>
        <end position="122"/>
    </location>
</feature>
<protein>
    <recommendedName>
        <fullName evidence="7">Protein N-lysine methyltransferase METTL21A</fullName>
    </recommendedName>
    <alternativeName>
        <fullName evidence="8">Methyltransferase-like protein 21A</fullName>
    </alternativeName>
</protein>
<evidence type="ECO:0000256" key="9">
    <source>
        <dbReference type="ARBA" id="ARBA00049497"/>
    </source>
</evidence>
<dbReference type="InterPro" id="IPR019410">
    <property type="entry name" value="Methyltransf_16"/>
</dbReference>
<dbReference type="PANTHER" id="PTHR14614:SF14">
    <property type="entry name" value="PROTEIN N-LYSINE METHYLTRANSFERASE METTL21A"/>
    <property type="match status" value="1"/>
</dbReference>
<comment type="subcellular location">
    <subcellularLocation>
        <location evidence="1">Cytoplasm</location>
    </subcellularLocation>
</comment>
<dbReference type="AlphaFoldDB" id="A0A8B9WTD4"/>
<dbReference type="GO" id="GO:0032259">
    <property type="term" value="P:methylation"/>
    <property type="evidence" value="ECO:0007669"/>
    <property type="project" value="UniProtKB-KW"/>
</dbReference>
<evidence type="ECO:0000256" key="7">
    <source>
        <dbReference type="ARBA" id="ARBA00040801"/>
    </source>
</evidence>
<keyword evidence="4" id="KW-0808">Transferase</keyword>
<evidence type="ECO:0000256" key="3">
    <source>
        <dbReference type="ARBA" id="ARBA00022603"/>
    </source>
</evidence>
<comment type="function">
    <text evidence="10">Protein-lysine methyltransferase that selectively trimethylates residues in heat shock protein 70 (HSP70) family members. Contributes to the in vivo trimethylation of Lys residues in HSPA1 and HSPA8. In vitro methylates 'Lys-561' in HSPA1, 'Lys-564' in HSPA2, 'Lys-585' in HSPA5, 'Lys-563' in HSPA6 and 'Lys-561' in HSPA8.</text>
</comment>
<evidence type="ECO:0000256" key="5">
    <source>
        <dbReference type="ARBA" id="ARBA00022691"/>
    </source>
</evidence>
<comment type="catalytic activity">
    <reaction evidence="9">
        <text>L-lysyl-[protein] + 3 S-adenosyl-L-methionine = N(6),N(6),N(6)-trimethyl-L-lysyl-[protein] + 3 S-adenosyl-L-homocysteine + 3 H(+)</text>
        <dbReference type="Rhea" id="RHEA:54192"/>
        <dbReference type="Rhea" id="RHEA-COMP:9752"/>
        <dbReference type="Rhea" id="RHEA-COMP:13826"/>
        <dbReference type="ChEBI" id="CHEBI:15378"/>
        <dbReference type="ChEBI" id="CHEBI:29969"/>
        <dbReference type="ChEBI" id="CHEBI:57856"/>
        <dbReference type="ChEBI" id="CHEBI:59789"/>
        <dbReference type="ChEBI" id="CHEBI:61961"/>
    </reaction>
    <physiologicalReaction direction="left-to-right" evidence="9">
        <dbReference type="Rhea" id="RHEA:54193"/>
    </physiologicalReaction>
</comment>
<evidence type="ECO:0000256" key="4">
    <source>
        <dbReference type="ARBA" id="ARBA00022679"/>
    </source>
</evidence>
<name>A0A8B9WTD4_BOSMU</name>
<dbReference type="Gene3D" id="3.40.50.150">
    <property type="entry name" value="Vaccinia Virus protein VP39"/>
    <property type="match status" value="1"/>
</dbReference>
<accession>A0A8B9WTD4</accession>
<reference evidence="12" key="3">
    <citation type="submission" date="2025-09" db="UniProtKB">
        <authorList>
            <consortium name="Ensembl"/>
        </authorList>
    </citation>
    <scope>IDENTIFICATION</scope>
</reference>
<evidence type="ECO:0000313" key="13">
    <source>
        <dbReference type="Proteomes" id="UP000694520"/>
    </source>
</evidence>
<dbReference type="InterPro" id="IPR029063">
    <property type="entry name" value="SAM-dependent_MTases_sf"/>
</dbReference>
<dbReference type="SUPFAM" id="SSF53335">
    <property type="entry name" value="S-adenosyl-L-methionine-dependent methyltransferases"/>
    <property type="match status" value="1"/>
</dbReference>